<dbReference type="GO" id="GO:0055037">
    <property type="term" value="C:recycling endosome"/>
    <property type="evidence" value="ECO:0007669"/>
    <property type="project" value="TreeGrafter"/>
</dbReference>
<protein>
    <submittedName>
        <fullName evidence="2">LisH domain and HEAT repeat KIAA1468-like protein</fullName>
    </submittedName>
</protein>
<accession>A0A392NK73</accession>
<keyword evidence="3" id="KW-1185">Reference proteome</keyword>
<feature type="repeat" description="HEAT" evidence="1">
    <location>
        <begin position="125"/>
        <end position="157"/>
    </location>
</feature>
<dbReference type="InterPro" id="IPR011989">
    <property type="entry name" value="ARM-like"/>
</dbReference>
<dbReference type="InterPro" id="IPR021133">
    <property type="entry name" value="HEAT_type_2"/>
</dbReference>
<evidence type="ECO:0000313" key="3">
    <source>
        <dbReference type="Proteomes" id="UP000265520"/>
    </source>
</evidence>
<feature type="non-terminal residue" evidence="2">
    <location>
        <position position="1"/>
    </location>
</feature>
<feature type="non-terminal residue" evidence="2">
    <location>
        <position position="163"/>
    </location>
</feature>
<dbReference type="InterPro" id="IPR016024">
    <property type="entry name" value="ARM-type_fold"/>
</dbReference>
<sequence length="163" mass="18831">GLRTIQILADALPKIVPYVLINHREELLPLMMCAIEYHPDGRTRDSLTHTLFNLIKRPDEQQRRIIMDACVSLAKNVGEMRTETELLPQCWEQINHMYEERRLLVAQSCGELAEFVRPEIRDSLILSIVQQLIEDSATIVREAAAHNLAKLLPLFPNVDKYFK</sequence>
<name>A0A392NK73_9FABA</name>
<dbReference type="Gene3D" id="1.25.10.10">
    <property type="entry name" value="Leucine-rich Repeat Variant"/>
    <property type="match status" value="1"/>
</dbReference>
<dbReference type="EMBL" id="LXQA010041369">
    <property type="protein sequence ID" value="MCH99801.1"/>
    <property type="molecule type" value="Genomic_DNA"/>
</dbReference>
<dbReference type="PANTHER" id="PTHR32059:SF1">
    <property type="entry name" value="LISH DOMAIN AND HEAT REPEAT KIAA1468-LIKE PROTEIN"/>
    <property type="match status" value="1"/>
</dbReference>
<dbReference type="GO" id="GO:0032367">
    <property type="term" value="P:intracellular cholesterol transport"/>
    <property type="evidence" value="ECO:0007669"/>
    <property type="project" value="InterPro"/>
</dbReference>
<organism evidence="2 3">
    <name type="scientific">Trifolium medium</name>
    <dbReference type="NCBI Taxonomy" id="97028"/>
    <lineage>
        <taxon>Eukaryota</taxon>
        <taxon>Viridiplantae</taxon>
        <taxon>Streptophyta</taxon>
        <taxon>Embryophyta</taxon>
        <taxon>Tracheophyta</taxon>
        <taxon>Spermatophyta</taxon>
        <taxon>Magnoliopsida</taxon>
        <taxon>eudicotyledons</taxon>
        <taxon>Gunneridae</taxon>
        <taxon>Pentapetalae</taxon>
        <taxon>rosids</taxon>
        <taxon>fabids</taxon>
        <taxon>Fabales</taxon>
        <taxon>Fabaceae</taxon>
        <taxon>Papilionoideae</taxon>
        <taxon>50 kb inversion clade</taxon>
        <taxon>NPAAA clade</taxon>
        <taxon>Hologalegina</taxon>
        <taxon>IRL clade</taxon>
        <taxon>Trifolieae</taxon>
        <taxon>Trifolium</taxon>
    </lineage>
</organism>
<dbReference type="InterPro" id="IPR040362">
    <property type="entry name" value="RELCH"/>
</dbReference>
<dbReference type="AlphaFoldDB" id="A0A392NK73"/>
<reference evidence="2 3" key="1">
    <citation type="journal article" date="2018" name="Front. Plant Sci.">
        <title>Red Clover (Trifolium pratense) and Zigzag Clover (T. medium) - A Picture of Genomic Similarities and Differences.</title>
        <authorList>
            <person name="Dluhosova J."/>
            <person name="Istvanek J."/>
            <person name="Nedelnik J."/>
            <person name="Repkova J."/>
        </authorList>
    </citation>
    <scope>NUCLEOTIDE SEQUENCE [LARGE SCALE GENOMIC DNA]</scope>
    <source>
        <strain evidence="3">cv. 10/8</strain>
        <tissue evidence="2">Leaf</tissue>
    </source>
</reference>
<dbReference type="PROSITE" id="PS50077">
    <property type="entry name" value="HEAT_REPEAT"/>
    <property type="match status" value="1"/>
</dbReference>
<proteinExistence type="predicted"/>
<evidence type="ECO:0000256" key="1">
    <source>
        <dbReference type="PROSITE-ProRule" id="PRU00103"/>
    </source>
</evidence>
<evidence type="ECO:0000313" key="2">
    <source>
        <dbReference type="EMBL" id="MCH99801.1"/>
    </source>
</evidence>
<comment type="caution">
    <text evidence="2">The sequence shown here is derived from an EMBL/GenBank/DDBJ whole genome shotgun (WGS) entry which is preliminary data.</text>
</comment>
<dbReference type="SUPFAM" id="SSF48371">
    <property type="entry name" value="ARM repeat"/>
    <property type="match status" value="1"/>
</dbReference>
<dbReference type="Proteomes" id="UP000265520">
    <property type="component" value="Unassembled WGS sequence"/>
</dbReference>
<dbReference type="GO" id="GO:0005802">
    <property type="term" value="C:trans-Golgi network"/>
    <property type="evidence" value="ECO:0007669"/>
    <property type="project" value="InterPro"/>
</dbReference>
<dbReference type="PANTHER" id="PTHR32059">
    <property type="entry name" value="RAB11-BINDING PROTEIN RELCH"/>
    <property type="match status" value="1"/>
</dbReference>